<dbReference type="InterPro" id="IPR036291">
    <property type="entry name" value="NAD(P)-bd_dom_sf"/>
</dbReference>
<dbReference type="InterPro" id="IPR011032">
    <property type="entry name" value="GroES-like_sf"/>
</dbReference>
<comment type="caution">
    <text evidence="5">The sequence shown here is derived from an EMBL/GenBank/DDBJ whole genome shotgun (WGS) entry which is preliminary data.</text>
</comment>
<organism evidence="5">
    <name type="scientific">Salmonella enterica subsp. enterica serovar Javiana</name>
    <dbReference type="NCBI Taxonomy" id="363569"/>
    <lineage>
        <taxon>Bacteria</taxon>
        <taxon>Pseudomonadati</taxon>
        <taxon>Pseudomonadota</taxon>
        <taxon>Gammaproteobacteria</taxon>
        <taxon>Enterobacterales</taxon>
        <taxon>Enterobacteriaceae</taxon>
        <taxon>Salmonella</taxon>
    </lineage>
</organism>
<sequence length="311" mass="33964">MKVKAVFINKPGEVETRWVDYPHKKENEVLIKVDAAGICGSDIGAFRGTNPLVTYPRIIGHEVTGIVLQEGTGMPDNIKKGDRVIVDGAMQEVVTHPAHLIHKIPDNVPSEMAPLAEPLTIALHALHRANVKAGEYVAIIGAGAIGLMAALSARHYKATPILIDIVEERLRYAQKLGVPYVLNAADDQVIDAIKNITHGTMAQVVIEASGANSAIRNTLDLASFAGRISFTGWPKQETSLPTNLITYKELDLRGSRTSAGEFDEALRMLSTLEINPQDVVSKVVNLDEIPDAVKELDRYPERYLKINAVFH</sequence>
<reference evidence="5" key="1">
    <citation type="journal article" date="2018" name="Genome Biol.">
        <title>SKESA: strategic k-mer extension for scrupulous assemblies.</title>
        <authorList>
            <person name="Souvorov A."/>
            <person name="Agarwala R."/>
            <person name="Lipman D.J."/>
        </authorList>
    </citation>
    <scope>NUCLEOTIDE SEQUENCE</scope>
    <source>
        <strain evidence="5">13-7331</strain>
    </source>
</reference>
<gene>
    <name evidence="5" type="ORF">G0D41_09550</name>
</gene>
<keyword evidence="2" id="KW-0862">Zinc</keyword>
<evidence type="ECO:0000256" key="1">
    <source>
        <dbReference type="ARBA" id="ARBA00022723"/>
    </source>
</evidence>
<evidence type="ECO:0000259" key="4">
    <source>
        <dbReference type="SMART" id="SM00829"/>
    </source>
</evidence>
<reference evidence="5" key="2">
    <citation type="submission" date="2018-07" db="EMBL/GenBank/DDBJ databases">
        <authorList>
            <consortium name="NCBI Pathogen Detection Project"/>
        </authorList>
    </citation>
    <scope>NUCLEOTIDE SEQUENCE</scope>
    <source>
        <strain evidence="5">13-7331</strain>
    </source>
</reference>
<dbReference type="Gene3D" id="3.90.180.10">
    <property type="entry name" value="Medium-chain alcohol dehydrogenases, catalytic domain"/>
    <property type="match status" value="2"/>
</dbReference>
<dbReference type="InterPro" id="IPR013154">
    <property type="entry name" value="ADH-like_N"/>
</dbReference>
<dbReference type="InterPro" id="IPR020843">
    <property type="entry name" value="ER"/>
</dbReference>
<dbReference type="AlphaFoldDB" id="A0A702KPQ1"/>
<dbReference type="Pfam" id="PF08240">
    <property type="entry name" value="ADH_N"/>
    <property type="match status" value="1"/>
</dbReference>
<dbReference type="GO" id="GO:0016491">
    <property type="term" value="F:oxidoreductase activity"/>
    <property type="evidence" value="ECO:0007669"/>
    <property type="project" value="UniProtKB-KW"/>
</dbReference>
<proteinExistence type="predicted"/>
<dbReference type="SMART" id="SM00829">
    <property type="entry name" value="PKS_ER"/>
    <property type="match status" value="1"/>
</dbReference>
<dbReference type="GO" id="GO:0046872">
    <property type="term" value="F:metal ion binding"/>
    <property type="evidence" value="ECO:0007669"/>
    <property type="project" value="UniProtKB-KW"/>
</dbReference>
<dbReference type="PANTHER" id="PTHR43401:SF2">
    <property type="entry name" value="L-THREONINE 3-DEHYDROGENASE"/>
    <property type="match status" value="1"/>
</dbReference>
<dbReference type="Pfam" id="PF00107">
    <property type="entry name" value="ADH_zinc_N"/>
    <property type="match status" value="1"/>
</dbReference>
<evidence type="ECO:0000256" key="3">
    <source>
        <dbReference type="ARBA" id="ARBA00023002"/>
    </source>
</evidence>
<evidence type="ECO:0000313" key="5">
    <source>
        <dbReference type="EMBL" id="HAC6947408.1"/>
    </source>
</evidence>
<name>A0A702KPQ1_SALET</name>
<dbReference type="SUPFAM" id="SSF51735">
    <property type="entry name" value="NAD(P)-binding Rossmann-fold domains"/>
    <property type="match status" value="1"/>
</dbReference>
<accession>A0A702KPQ1</accession>
<dbReference type="Gene3D" id="3.40.50.720">
    <property type="entry name" value="NAD(P)-binding Rossmann-like Domain"/>
    <property type="match status" value="1"/>
</dbReference>
<keyword evidence="1" id="KW-0479">Metal-binding</keyword>
<protein>
    <submittedName>
        <fullName evidence="5">Zinc-binding dehydrogenase</fullName>
    </submittedName>
</protein>
<dbReference type="SUPFAM" id="SSF50129">
    <property type="entry name" value="GroES-like"/>
    <property type="match status" value="1"/>
</dbReference>
<evidence type="ECO:0000256" key="2">
    <source>
        <dbReference type="ARBA" id="ARBA00022833"/>
    </source>
</evidence>
<feature type="domain" description="Enoyl reductase (ER)" evidence="4">
    <location>
        <begin position="12"/>
        <end position="299"/>
    </location>
</feature>
<keyword evidence="3" id="KW-0560">Oxidoreductase</keyword>
<dbReference type="InterPro" id="IPR050129">
    <property type="entry name" value="Zn_alcohol_dh"/>
</dbReference>
<dbReference type="PANTHER" id="PTHR43401">
    <property type="entry name" value="L-THREONINE 3-DEHYDROGENASE"/>
    <property type="match status" value="1"/>
</dbReference>
<dbReference type="EMBL" id="DAAMJS010000003">
    <property type="protein sequence ID" value="HAC6947408.1"/>
    <property type="molecule type" value="Genomic_DNA"/>
</dbReference>
<dbReference type="InterPro" id="IPR013149">
    <property type="entry name" value="ADH-like_C"/>
</dbReference>